<evidence type="ECO:0000256" key="4">
    <source>
        <dbReference type="ARBA" id="ARBA00022970"/>
    </source>
</evidence>
<dbReference type="CDD" id="cd19978">
    <property type="entry name" value="PBP1_ABC_ligand_binding-like"/>
    <property type="match status" value="1"/>
</dbReference>
<keyword evidence="7" id="KW-1185">Reference proteome</keyword>
<dbReference type="SUPFAM" id="SSF53822">
    <property type="entry name" value="Periplasmic binding protein-like I"/>
    <property type="match status" value="1"/>
</dbReference>
<dbReference type="InterPro" id="IPR000709">
    <property type="entry name" value="Leu_Ile_Val-bd"/>
</dbReference>
<name>A0ABV0GIY9_9BURK</name>
<dbReference type="RefSeq" id="WP_347612283.1">
    <property type="nucleotide sequence ID" value="NZ_JBDPZC010000011.1"/>
</dbReference>
<reference evidence="6 7" key="1">
    <citation type="submission" date="2024-05" db="EMBL/GenBank/DDBJ databases">
        <title>Roseateles sp. 2.12 16S ribosomal RNA gene Genome sequencing and assembly.</title>
        <authorList>
            <person name="Woo H."/>
        </authorList>
    </citation>
    <scope>NUCLEOTIDE SEQUENCE [LARGE SCALE GENOMIC DNA]</scope>
    <source>
        <strain evidence="6 7">2.12</strain>
    </source>
</reference>
<accession>A0ABV0GIY9</accession>
<protein>
    <submittedName>
        <fullName evidence="6">ABC transporter substrate-binding protein</fullName>
    </submittedName>
</protein>
<evidence type="ECO:0000256" key="2">
    <source>
        <dbReference type="ARBA" id="ARBA00022448"/>
    </source>
</evidence>
<evidence type="ECO:0000259" key="5">
    <source>
        <dbReference type="Pfam" id="PF13458"/>
    </source>
</evidence>
<comment type="similarity">
    <text evidence="1">Belongs to the leucine-binding protein family.</text>
</comment>
<dbReference type="PANTHER" id="PTHR47235:SF1">
    <property type="entry name" value="BLR6548 PROTEIN"/>
    <property type="match status" value="1"/>
</dbReference>
<gene>
    <name evidence="6" type="ORF">ABDJ40_19930</name>
</gene>
<keyword evidence="4" id="KW-0029">Amino-acid transport</keyword>
<organism evidence="6 7">
    <name type="scientific">Roseateles flavus</name>
    <dbReference type="NCBI Taxonomy" id="3149041"/>
    <lineage>
        <taxon>Bacteria</taxon>
        <taxon>Pseudomonadati</taxon>
        <taxon>Pseudomonadota</taxon>
        <taxon>Betaproteobacteria</taxon>
        <taxon>Burkholderiales</taxon>
        <taxon>Sphaerotilaceae</taxon>
        <taxon>Roseateles</taxon>
    </lineage>
</organism>
<dbReference type="InterPro" id="IPR028082">
    <property type="entry name" value="Peripla_BP_I"/>
</dbReference>
<keyword evidence="2" id="KW-0813">Transport</keyword>
<dbReference type="Gene3D" id="3.40.50.2300">
    <property type="match status" value="2"/>
</dbReference>
<proteinExistence type="inferred from homology"/>
<dbReference type="PRINTS" id="PR00337">
    <property type="entry name" value="LEUILEVALBP"/>
</dbReference>
<evidence type="ECO:0000256" key="1">
    <source>
        <dbReference type="ARBA" id="ARBA00010062"/>
    </source>
</evidence>
<evidence type="ECO:0000256" key="3">
    <source>
        <dbReference type="ARBA" id="ARBA00022729"/>
    </source>
</evidence>
<keyword evidence="3" id="KW-0732">Signal</keyword>
<comment type="caution">
    <text evidence="6">The sequence shown here is derived from an EMBL/GenBank/DDBJ whole genome shotgun (WGS) entry which is preliminary data.</text>
</comment>
<dbReference type="InterPro" id="IPR028081">
    <property type="entry name" value="Leu-bd"/>
</dbReference>
<sequence>MPDATVPSRRLSLAALLGLGLGLGFGRHAGASAEEELRIGSSAALSGPAAQLGLRYHAGIRAQLDMLNQQGGVQGRKVVLDLRDDGYEPDRAEINTRQFVEDPRVLLLFGYVGTPTSRVALPYLKRHGISFLGAYTGASMLYEPGPGRIFSVRASYMDESVALAHAMRQDGVQRFNVLLQADLFGRAGLEAMREAALPLKLQLQASATVRRNSTQVDEALDALITREPAEAVFMISTYETCAAFIRQARSRGYKGRFYVLSFVGLEPLKESLMGDMRQIRVSQVVPDAHDTSLPVVAAYQKAMLARGDRQFDSLSLEGYVAARVLTEGLRRIRGPINRDSLQHALAGLGELDLGGFKLRYQEESHRGSSLVLIR</sequence>
<dbReference type="Pfam" id="PF13458">
    <property type="entry name" value="Peripla_BP_6"/>
    <property type="match status" value="1"/>
</dbReference>
<dbReference type="EMBL" id="JBDPZC010000011">
    <property type="protein sequence ID" value="MEO3715042.1"/>
    <property type="molecule type" value="Genomic_DNA"/>
</dbReference>
<evidence type="ECO:0000313" key="7">
    <source>
        <dbReference type="Proteomes" id="UP001462640"/>
    </source>
</evidence>
<dbReference type="PANTHER" id="PTHR47235">
    <property type="entry name" value="BLR6548 PROTEIN"/>
    <property type="match status" value="1"/>
</dbReference>
<feature type="domain" description="Leucine-binding protein" evidence="5">
    <location>
        <begin position="37"/>
        <end position="368"/>
    </location>
</feature>
<evidence type="ECO:0000313" key="6">
    <source>
        <dbReference type="EMBL" id="MEO3715042.1"/>
    </source>
</evidence>
<dbReference type="Proteomes" id="UP001462640">
    <property type="component" value="Unassembled WGS sequence"/>
</dbReference>